<dbReference type="EMBL" id="CM007649">
    <property type="protein sequence ID" value="ONM39455.1"/>
    <property type="molecule type" value="Genomic_DNA"/>
</dbReference>
<evidence type="ECO:0000313" key="2">
    <source>
        <dbReference type="EMBL" id="ONM39455.1"/>
    </source>
</evidence>
<name>A0A1D6NG90_MAIZE</name>
<protein>
    <submittedName>
        <fullName evidence="2">Uncharacterized protein</fullName>
    </submittedName>
</protein>
<proteinExistence type="predicted"/>
<dbReference type="AlphaFoldDB" id="A0A1D6NG90"/>
<evidence type="ECO:0000256" key="1">
    <source>
        <dbReference type="SAM" id="MobiDB-lite"/>
    </source>
</evidence>
<organism evidence="2">
    <name type="scientific">Zea mays</name>
    <name type="common">Maize</name>
    <dbReference type="NCBI Taxonomy" id="4577"/>
    <lineage>
        <taxon>Eukaryota</taxon>
        <taxon>Viridiplantae</taxon>
        <taxon>Streptophyta</taxon>
        <taxon>Embryophyta</taxon>
        <taxon>Tracheophyta</taxon>
        <taxon>Spermatophyta</taxon>
        <taxon>Magnoliopsida</taxon>
        <taxon>Liliopsida</taxon>
        <taxon>Poales</taxon>
        <taxon>Poaceae</taxon>
        <taxon>PACMAD clade</taxon>
        <taxon>Panicoideae</taxon>
        <taxon>Andropogonodae</taxon>
        <taxon>Andropogoneae</taxon>
        <taxon>Tripsacinae</taxon>
        <taxon>Zea</taxon>
    </lineage>
</organism>
<dbReference type="InParanoid" id="A0A1D6NG90"/>
<accession>A0A1D6NG90</accession>
<feature type="region of interest" description="Disordered" evidence="1">
    <location>
        <begin position="152"/>
        <end position="213"/>
    </location>
</feature>
<sequence>MGPGLPALGRQTRTDPNLPCPISSRRSYSLSSRFRHPIRVALSMQPTFRLSPPPGRTLAGADAPLATGAVITTAGTGASVQWDCCGSEPRQARLREAKSWRDLVAEHTGGAPLRFRDTGSMARAGVEDQNLPLRGWRCQTFLPWSSHAGMAMAGSDLPSLEQPRGDGERGRQPRGDGDGGVGPSFLGAVARGWRERESGPSMMAAERGERGRG</sequence>
<reference evidence="2" key="1">
    <citation type="submission" date="2015-12" db="EMBL/GenBank/DDBJ databases">
        <title>Update maize B73 reference genome by single molecule sequencing technologies.</title>
        <authorList>
            <consortium name="Maize Genome Sequencing Project"/>
            <person name="Ware D."/>
        </authorList>
    </citation>
    <scope>NUCLEOTIDE SEQUENCE [LARGE SCALE GENOMIC DNA]</scope>
    <source>
        <tissue evidence="2">Seedling</tissue>
    </source>
</reference>
<gene>
    <name evidence="2" type="ORF">ZEAMMB73_Zm00001d043920</name>
</gene>
<feature type="compositionally biased region" description="Basic and acidic residues" evidence="1">
    <location>
        <begin position="163"/>
        <end position="177"/>
    </location>
</feature>
<feature type="region of interest" description="Disordered" evidence="1">
    <location>
        <begin position="1"/>
        <end position="22"/>
    </location>
</feature>